<reference evidence="2" key="1">
    <citation type="submission" date="2023-04" db="EMBL/GenBank/DDBJ databases">
        <title>Aspergillus oryzae NBRC 4228.</title>
        <authorList>
            <person name="Ichikawa N."/>
            <person name="Sato H."/>
            <person name="Tonouchi N."/>
        </authorList>
    </citation>
    <scope>NUCLEOTIDE SEQUENCE</scope>
    <source>
        <strain evidence="2">NBRC 4228</strain>
    </source>
</reference>
<evidence type="ECO:0000313" key="3">
    <source>
        <dbReference type="Proteomes" id="UP001165205"/>
    </source>
</evidence>
<name>A0AAN5C5G6_ASPOZ</name>
<evidence type="ECO:0000313" key="2">
    <source>
        <dbReference type="EMBL" id="GMG38480.1"/>
    </source>
</evidence>
<protein>
    <submittedName>
        <fullName evidence="2">Unnamed protein product</fullName>
    </submittedName>
</protein>
<dbReference type="AlphaFoldDB" id="A0AAN5C5G6"/>
<organism evidence="2 3">
    <name type="scientific">Aspergillus oryzae</name>
    <name type="common">Yellow koji mold</name>
    <dbReference type="NCBI Taxonomy" id="5062"/>
    <lineage>
        <taxon>Eukaryota</taxon>
        <taxon>Fungi</taxon>
        <taxon>Dikarya</taxon>
        <taxon>Ascomycota</taxon>
        <taxon>Pezizomycotina</taxon>
        <taxon>Eurotiomycetes</taxon>
        <taxon>Eurotiomycetidae</taxon>
        <taxon>Eurotiales</taxon>
        <taxon>Aspergillaceae</taxon>
        <taxon>Aspergillus</taxon>
        <taxon>Aspergillus subgen. Circumdati</taxon>
    </lineage>
</organism>
<feature type="region of interest" description="Disordered" evidence="1">
    <location>
        <begin position="344"/>
        <end position="385"/>
    </location>
</feature>
<sequence>MIERYGADWGLNARGVYYRHRLSESSDKHEYNTIKLKRDPVSCLLVGEPKFIKRIPDATFGLATFKPKDYQNPLAEWNLDHDRLEALLLHRHCGLISDPRWGDADLAFPFAVYEAKGWSGDAREARRQGCSAGAVYLDMLDNLACQPGKAGKGKRAYQSAEARSNNQIFQRIWSGRVVTQRKAWELLSLVDQIHLWGVTDFRNSIINRLNDWHEFGRRCYANDVKFMFRKVGADRFTRDGKEYRPIPGVCLQLADWAKHLSEEARDKLRERVISYFHQACPRDLPDLTDNWPAAITCLLDDCGPVGTPGYPIQCKEEMAAHYREVHGKDDDVIADLKRLWDEPEEIDNDNNPVQVRKRERLESGEPESCAKRYKGSTPTDVGNKQVDELIDLTKEH</sequence>
<proteinExistence type="predicted"/>
<comment type="caution">
    <text evidence="2">The sequence shown here is derived from an EMBL/GenBank/DDBJ whole genome shotgun (WGS) entry which is preliminary data.</text>
</comment>
<accession>A0AAN5C5G6</accession>
<dbReference type="Proteomes" id="UP001165205">
    <property type="component" value="Unassembled WGS sequence"/>
</dbReference>
<evidence type="ECO:0000256" key="1">
    <source>
        <dbReference type="SAM" id="MobiDB-lite"/>
    </source>
</evidence>
<dbReference type="EMBL" id="BSYA01000310">
    <property type="protein sequence ID" value="GMG38480.1"/>
    <property type="molecule type" value="Genomic_DNA"/>
</dbReference>
<gene>
    <name evidence="2" type="ORF">Aory04_001317600</name>
</gene>